<dbReference type="PANTHER" id="PTHR30461">
    <property type="entry name" value="DNA-INVERTASE FROM LAMBDOID PROPHAGE"/>
    <property type="match status" value="1"/>
</dbReference>
<keyword evidence="6" id="KW-1185">Reference proteome</keyword>
<dbReference type="Pfam" id="PF02796">
    <property type="entry name" value="HTH_7"/>
    <property type="match status" value="1"/>
</dbReference>
<dbReference type="SUPFAM" id="SSF46689">
    <property type="entry name" value="Homeodomain-like"/>
    <property type="match status" value="1"/>
</dbReference>
<comment type="caution">
    <text evidence="5">The sequence shown here is derived from an EMBL/GenBank/DDBJ whole genome shotgun (WGS) entry which is preliminary data.</text>
</comment>
<evidence type="ECO:0000256" key="2">
    <source>
        <dbReference type="ARBA" id="ARBA00023125"/>
    </source>
</evidence>
<dbReference type="Gene3D" id="1.10.10.60">
    <property type="entry name" value="Homeodomain-like"/>
    <property type="match status" value="1"/>
</dbReference>
<keyword evidence="2" id="KW-0238">DNA-binding</keyword>
<comment type="similarity">
    <text evidence="1">Belongs to the site-specific recombinase resolvase family.</text>
</comment>
<dbReference type="PANTHER" id="PTHR30461:SF2">
    <property type="entry name" value="SERINE RECOMBINASE PINE-RELATED"/>
    <property type="match status" value="1"/>
</dbReference>
<accession>A0ABQ4QLK9</accession>
<evidence type="ECO:0000256" key="1">
    <source>
        <dbReference type="ARBA" id="ARBA00009913"/>
    </source>
</evidence>
<dbReference type="PROSITE" id="PS51736">
    <property type="entry name" value="RECOMBINASES_3"/>
    <property type="match status" value="1"/>
</dbReference>
<dbReference type="InterPro" id="IPR036162">
    <property type="entry name" value="Resolvase-like_N_sf"/>
</dbReference>
<dbReference type="EMBL" id="BPQG01000057">
    <property type="protein sequence ID" value="GJD45939.1"/>
    <property type="molecule type" value="Genomic_DNA"/>
</dbReference>
<dbReference type="Proteomes" id="UP001055117">
    <property type="component" value="Unassembled WGS sequence"/>
</dbReference>
<feature type="domain" description="Resolvase/invertase-type recombinase catalytic" evidence="4">
    <location>
        <begin position="26"/>
        <end position="160"/>
    </location>
</feature>
<evidence type="ECO:0000313" key="5">
    <source>
        <dbReference type="EMBL" id="GJD45939.1"/>
    </source>
</evidence>
<evidence type="ECO:0000256" key="3">
    <source>
        <dbReference type="ARBA" id="ARBA00023172"/>
    </source>
</evidence>
<dbReference type="InterPro" id="IPR006120">
    <property type="entry name" value="Resolvase_HTH_dom"/>
</dbReference>
<evidence type="ECO:0000259" key="4">
    <source>
        <dbReference type="PROSITE" id="PS51736"/>
    </source>
</evidence>
<dbReference type="CDD" id="cd03768">
    <property type="entry name" value="SR_ResInv"/>
    <property type="match status" value="1"/>
</dbReference>
<dbReference type="Pfam" id="PF00239">
    <property type="entry name" value="Resolvase"/>
    <property type="match status" value="1"/>
</dbReference>
<name>A0ABQ4QLK9_9HYPH</name>
<dbReference type="SMART" id="SM00857">
    <property type="entry name" value="Resolvase"/>
    <property type="match status" value="1"/>
</dbReference>
<proteinExistence type="inferred from homology"/>
<dbReference type="InterPro" id="IPR009057">
    <property type="entry name" value="Homeodomain-like_sf"/>
</dbReference>
<dbReference type="CDD" id="cd00569">
    <property type="entry name" value="HTH_Hin_like"/>
    <property type="match status" value="1"/>
</dbReference>
<dbReference type="SUPFAM" id="SSF53041">
    <property type="entry name" value="Resolvase-like"/>
    <property type="match status" value="1"/>
</dbReference>
<dbReference type="InterPro" id="IPR050639">
    <property type="entry name" value="SSR_resolvase"/>
</dbReference>
<sequence length="218" mass="24650">MALFLSGKYDWFSIADKTLLDHYPDMLVGYARVCTLDQNLDLQRDALKGAGCEKLFEEKKSGKAGTKRPEFEAALAYLRPTDVLVVWKLDRLGRSLVEMMRTIDSLRVKEIHFRSLTEQFDSDTAHGRFALQMHGAMAEYFLDLNRERTMEGLKAALARGRKGGRPKKLTEADIEVGRALLKSGTISIAAIAKRLGVSRDTFYSYFPQARARSQQLQP</sequence>
<reference evidence="5 6" key="1">
    <citation type="journal article" date="2021" name="Front. Microbiol.">
        <title>Comprehensive Comparative Genomics and Phenotyping of Methylobacterium Species.</title>
        <authorList>
            <person name="Alessa O."/>
            <person name="Ogura Y."/>
            <person name="Fujitani Y."/>
            <person name="Takami H."/>
            <person name="Hayashi T."/>
            <person name="Sahin N."/>
            <person name="Tani A."/>
        </authorList>
    </citation>
    <scope>NUCLEOTIDE SEQUENCE [LARGE SCALE GENOMIC DNA]</scope>
    <source>
        <strain evidence="5 6">DSM 23679</strain>
    </source>
</reference>
<organism evidence="5 6">
    <name type="scientific">Methylobacterium cerastii</name>
    <dbReference type="NCBI Taxonomy" id="932741"/>
    <lineage>
        <taxon>Bacteria</taxon>
        <taxon>Pseudomonadati</taxon>
        <taxon>Pseudomonadota</taxon>
        <taxon>Alphaproteobacteria</taxon>
        <taxon>Hyphomicrobiales</taxon>
        <taxon>Methylobacteriaceae</taxon>
        <taxon>Methylobacterium</taxon>
    </lineage>
</organism>
<protein>
    <submittedName>
        <fullName evidence="5">DNA-invertase hin</fullName>
    </submittedName>
</protein>
<gene>
    <name evidence="5" type="primary">hin_4</name>
    <name evidence="5" type="ORF">AFCDBAGC_3817</name>
</gene>
<dbReference type="InterPro" id="IPR006119">
    <property type="entry name" value="Resolv_N"/>
</dbReference>
<dbReference type="Gene3D" id="3.40.50.1390">
    <property type="entry name" value="Resolvase, N-terminal catalytic domain"/>
    <property type="match status" value="1"/>
</dbReference>
<keyword evidence="3" id="KW-0233">DNA recombination</keyword>
<evidence type="ECO:0000313" key="6">
    <source>
        <dbReference type="Proteomes" id="UP001055117"/>
    </source>
</evidence>